<reference evidence="2" key="1">
    <citation type="submission" date="2021-04" db="EMBL/GenBank/DDBJ databases">
        <title>Genomic sequence of Actinosynnema pretiosum subsp. pretiosum ATCC 31280 (C-14919).</title>
        <authorList>
            <person name="Bai L."/>
            <person name="Wang X."/>
            <person name="Xiao Y."/>
        </authorList>
    </citation>
    <scope>NUCLEOTIDE SEQUENCE</scope>
    <source>
        <strain evidence="2">ATCC 31280</strain>
    </source>
</reference>
<evidence type="ECO:0000259" key="1">
    <source>
        <dbReference type="PROSITE" id="PS51186"/>
    </source>
</evidence>
<gene>
    <name evidence="2" type="ORF">KCV87_03120</name>
</gene>
<dbReference type="Gene3D" id="3.40.630.30">
    <property type="match status" value="1"/>
</dbReference>
<dbReference type="EMBL" id="CP073249">
    <property type="protein sequence ID" value="QUF05123.1"/>
    <property type="molecule type" value="Genomic_DNA"/>
</dbReference>
<sequence length="189" mass="20646">MLQWPIMTTLAYPPPLDDGVVRVRPWHDGDLRCVEQASQDPTIPLGTTVPARYTEEEGRAYLARQHARLTSGQGISLAIACLDTDEAVGHINLMTRPQRGVAGIGYWVVPAARRQGVAPRAIALLTAWGLGAGGFARVEAWVDPDNHASQRVLELCGYLLEGRLRSFLTFGGRRTDVLVYSRVTADAGR</sequence>
<dbReference type="PANTHER" id="PTHR43441:SF10">
    <property type="entry name" value="ACETYLTRANSFERASE"/>
    <property type="match status" value="1"/>
</dbReference>
<evidence type="ECO:0000313" key="2">
    <source>
        <dbReference type="EMBL" id="QUF05123.1"/>
    </source>
</evidence>
<protein>
    <submittedName>
        <fullName evidence="2">GNAT family N-acetyltransferase</fullName>
    </submittedName>
</protein>
<dbReference type="InterPro" id="IPR051908">
    <property type="entry name" value="Ribosomal_N-acetyltransferase"/>
</dbReference>
<evidence type="ECO:0000313" key="3">
    <source>
        <dbReference type="Proteomes" id="UP000677152"/>
    </source>
</evidence>
<dbReference type="GO" id="GO:0005737">
    <property type="term" value="C:cytoplasm"/>
    <property type="evidence" value="ECO:0007669"/>
    <property type="project" value="TreeGrafter"/>
</dbReference>
<feature type="domain" description="N-acetyltransferase" evidence="1">
    <location>
        <begin position="21"/>
        <end position="186"/>
    </location>
</feature>
<dbReference type="PROSITE" id="PS51186">
    <property type="entry name" value="GNAT"/>
    <property type="match status" value="1"/>
</dbReference>
<dbReference type="PANTHER" id="PTHR43441">
    <property type="entry name" value="RIBOSOMAL-PROTEIN-SERINE ACETYLTRANSFERASE"/>
    <property type="match status" value="1"/>
</dbReference>
<dbReference type="SUPFAM" id="SSF55729">
    <property type="entry name" value="Acyl-CoA N-acyltransferases (Nat)"/>
    <property type="match status" value="1"/>
</dbReference>
<dbReference type="AlphaFoldDB" id="A0AA45L8Q2"/>
<dbReference type="GO" id="GO:1990189">
    <property type="term" value="F:protein N-terminal-serine acetyltransferase activity"/>
    <property type="evidence" value="ECO:0007669"/>
    <property type="project" value="TreeGrafter"/>
</dbReference>
<dbReference type="InterPro" id="IPR000182">
    <property type="entry name" value="GNAT_dom"/>
</dbReference>
<proteinExistence type="predicted"/>
<organism evidence="2 3">
    <name type="scientific">Actinosynnema pretiosum subsp. pretiosum</name>
    <dbReference type="NCBI Taxonomy" id="103721"/>
    <lineage>
        <taxon>Bacteria</taxon>
        <taxon>Bacillati</taxon>
        <taxon>Actinomycetota</taxon>
        <taxon>Actinomycetes</taxon>
        <taxon>Pseudonocardiales</taxon>
        <taxon>Pseudonocardiaceae</taxon>
        <taxon>Actinosynnema</taxon>
    </lineage>
</organism>
<name>A0AA45L8Q2_9PSEU</name>
<dbReference type="InterPro" id="IPR016181">
    <property type="entry name" value="Acyl_CoA_acyltransferase"/>
</dbReference>
<dbReference type="GO" id="GO:0008999">
    <property type="term" value="F:protein-N-terminal-alanine acetyltransferase activity"/>
    <property type="evidence" value="ECO:0007669"/>
    <property type="project" value="TreeGrafter"/>
</dbReference>
<dbReference type="Pfam" id="PF13302">
    <property type="entry name" value="Acetyltransf_3"/>
    <property type="match status" value="1"/>
</dbReference>
<accession>A0AA45L8Q2</accession>
<dbReference type="Proteomes" id="UP000677152">
    <property type="component" value="Chromosome"/>
</dbReference>